<dbReference type="Proteomes" id="UP000438983">
    <property type="component" value="Chromosome"/>
</dbReference>
<name>A0A6I6LP49_STUST</name>
<keyword evidence="5 6" id="KW-0472">Membrane</keyword>
<evidence type="ECO:0000256" key="6">
    <source>
        <dbReference type="SAM" id="Phobius"/>
    </source>
</evidence>
<feature type="transmembrane region" description="Helical" evidence="6">
    <location>
        <begin position="296"/>
        <end position="318"/>
    </location>
</feature>
<dbReference type="GO" id="GO:0005886">
    <property type="term" value="C:plasma membrane"/>
    <property type="evidence" value="ECO:0007669"/>
    <property type="project" value="UniProtKB-SubCell"/>
</dbReference>
<dbReference type="InterPro" id="IPR002797">
    <property type="entry name" value="Polysacc_synth"/>
</dbReference>
<sequence length="472" mass="52387">MTKNKIIAYAMGPISSAVIGLITLPIITWFYSVDDVGRISMLQLVASLAVLLFCLGLDQAYVREYHEIKNKPQLFKITFLPGLVSLGLVIILLIAIRPELISELLYGIDSVFLGMISLACFMLAFVIRFLSLILRMQERALAYSMSQLLSKMLFLLLILSFVWMGTDKDIYSLIAAHVLSVLVVFVVFGWNTREEWRSSIFTKIDKSLLRKHMAFGFPLIIGGLASWGLTFMDKLFLRGMATFAELGVYSVAMSVAGVATVLSGVFNTIWAPMVFKWIGEDDQVQIDKIDDISEHLLAAIFFIIVLSGCFSWLLPFFLPKEYSATQFLITACLLGPLLYTLSETTAIGITIARRTSFSMLASIGAMLMNVLGNYLLVPSMGAAGAAISTAVAFSVFYVLRTEFSRLVWRKIPRFKSYLVLLYMLLATLGSLVMQNASATVAIWLAILVSGGFIFRPSIVLALRYIRHGAHNG</sequence>
<feature type="transmembrane region" description="Helical" evidence="6">
    <location>
        <begin position="324"/>
        <end position="342"/>
    </location>
</feature>
<feature type="transmembrane region" description="Helical" evidence="6">
    <location>
        <begin position="212"/>
        <end position="231"/>
    </location>
</feature>
<feature type="transmembrane region" description="Helical" evidence="6">
    <location>
        <begin position="74"/>
        <end position="96"/>
    </location>
</feature>
<dbReference type="InterPro" id="IPR050833">
    <property type="entry name" value="Poly_Biosynth_Transport"/>
</dbReference>
<dbReference type="PANTHER" id="PTHR30250">
    <property type="entry name" value="PST FAMILY PREDICTED COLANIC ACID TRANSPORTER"/>
    <property type="match status" value="1"/>
</dbReference>
<dbReference type="Pfam" id="PF01943">
    <property type="entry name" value="Polysacc_synt"/>
    <property type="match status" value="1"/>
</dbReference>
<organism evidence="7 8">
    <name type="scientific">Stutzerimonas stutzeri</name>
    <name type="common">Pseudomonas stutzeri</name>
    <dbReference type="NCBI Taxonomy" id="316"/>
    <lineage>
        <taxon>Bacteria</taxon>
        <taxon>Pseudomonadati</taxon>
        <taxon>Pseudomonadota</taxon>
        <taxon>Gammaproteobacteria</taxon>
        <taxon>Pseudomonadales</taxon>
        <taxon>Pseudomonadaceae</taxon>
        <taxon>Stutzerimonas</taxon>
    </lineage>
</organism>
<dbReference type="PANTHER" id="PTHR30250:SF11">
    <property type="entry name" value="O-ANTIGEN TRANSPORTER-RELATED"/>
    <property type="match status" value="1"/>
</dbReference>
<feature type="transmembrane region" description="Helical" evidence="6">
    <location>
        <begin position="44"/>
        <end position="62"/>
    </location>
</feature>
<protein>
    <submittedName>
        <fullName evidence="7">Oligosaccharide flippase family protein</fullName>
    </submittedName>
</protein>
<dbReference type="EMBL" id="CP046902">
    <property type="protein sequence ID" value="QGZ30557.1"/>
    <property type="molecule type" value="Genomic_DNA"/>
</dbReference>
<accession>A0A6I6LP49</accession>
<dbReference type="AlphaFoldDB" id="A0A6I6LP49"/>
<feature type="transmembrane region" description="Helical" evidence="6">
    <location>
        <begin position="7"/>
        <end position="32"/>
    </location>
</feature>
<evidence type="ECO:0000256" key="5">
    <source>
        <dbReference type="ARBA" id="ARBA00023136"/>
    </source>
</evidence>
<feature type="transmembrane region" description="Helical" evidence="6">
    <location>
        <begin position="141"/>
        <end position="164"/>
    </location>
</feature>
<feature type="transmembrane region" description="Helical" evidence="6">
    <location>
        <begin position="442"/>
        <end position="465"/>
    </location>
</feature>
<evidence type="ECO:0000256" key="2">
    <source>
        <dbReference type="ARBA" id="ARBA00022475"/>
    </source>
</evidence>
<feature type="transmembrane region" description="Helical" evidence="6">
    <location>
        <begin position="170"/>
        <end position="191"/>
    </location>
</feature>
<gene>
    <name evidence="7" type="ORF">GQA94_10965</name>
</gene>
<feature type="transmembrane region" description="Helical" evidence="6">
    <location>
        <begin position="354"/>
        <end position="376"/>
    </location>
</feature>
<dbReference type="OrthoDB" id="103403at2"/>
<evidence type="ECO:0000256" key="3">
    <source>
        <dbReference type="ARBA" id="ARBA00022692"/>
    </source>
</evidence>
<feature type="transmembrane region" description="Helical" evidence="6">
    <location>
        <begin position="111"/>
        <end position="134"/>
    </location>
</feature>
<keyword evidence="2" id="KW-1003">Cell membrane</keyword>
<evidence type="ECO:0000256" key="1">
    <source>
        <dbReference type="ARBA" id="ARBA00004651"/>
    </source>
</evidence>
<feature type="transmembrane region" description="Helical" evidence="6">
    <location>
        <begin position="382"/>
        <end position="399"/>
    </location>
</feature>
<keyword evidence="3 6" id="KW-0812">Transmembrane</keyword>
<reference evidence="7 8" key="1">
    <citation type="submission" date="2019-12" db="EMBL/GenBank/DDBJ databases">
        <title>Complete genome sequence of Pseudomonas stutzeri.</title>
        <authorList>
            <person name="Lim S.R."/>
            <person name="Kim J.H."/>
        </authorList>
    </citation>
    <scope>NUCLEOTIDE SEQUENCE [LARGE SCALE GENOMIC DNA]</scope>
    <source>
        <strain evidence="7 8">PM101005</strain>
    </source>
</reference>
<evidence type="ECO:0000313" key="8">
    <source>
        <dbReference type="Proteomes" id="UP000438983"/>
    </source>
</evidence>
<evidence type="ECO:0000313" key="7">
    <source>
        <dbReference type="EMBL" id="QGZ30557.1"/>
    </source>
</evidence>
<evidence type="ECO:0000256" key="4">
    <source>
        <dbReference type="ARBA" id="ARBA00022989"/>
    </source>
</evidence>
<dbReference type="RefSeq" id="WP_158188052.1">
    <property type="nucleotide sequence ID" value="NZ_CP046902.1"/>
</dbReference>
<keyword evidence="4 6" id="KW-1133">Transmembrane helix</keyword>
<feature type="transmembrane region" description="Helical" evidence="6">
    <location>
        <begin position="251"/>
        <end position="275"/>
    </location>
</feature>
<feature type="transmembrane region" description="Helical" evidence="6">
    <location>
        <begin position="419"/>
        <end position="436"/>
    </location>
</feature>
<proteinExistence type="predicted"/>
<comment type="subcellular location">
    <subcellularLocation>
        <location evidence="1">Cell membrane</location>
        <topology evidence="1">Multi-pass membrane protein</topology>
    </subcellularLocation>
</comment>